<dbReference type="Proteomes" id="UP000641152">
    <property type="component" value="Unassembled WGS sequence"/>
</dbReference>
<name>A0ABR9DIH3_9GAMM</name>
<proteinExistence type="predicted"/>
<evidence type="ECO:0000313" key="2">
    <source>
        <dbReference type="Proteomes" id="UP000641152"/>
    </source>
</evidence>
<reference evidence="1 2" key="1">
    <citation type="submission" date="2020-09" db="EMBL/GenBank/DDBJ databases">
        <title>Methylomonas albis sp. nov. and Methylomonas fluvii sp. nov.: Two cold-adapted methanotrophs from the River Elbe and an amended description of Methylovulum psychrotolerans strain Eb1.</title>
        <authorList>
            <person name="Bussmann I.K."/>
            <person name="Klings K.-W."/>
            <person name="Warnstedt J."/>
            <person name="Hoppert M."/>
            <person name="Saborowski A."/>
            <person name="Horn F."/>
            <person name="Liebner S."/>
        </authorList>
    </citation>
    <scope>NUCLEOTIDE SEQUENCE [LARGE SCALE GENOMIC DNA]</scope>
    <source>
        <strain evidence="1 2">EbB</strain>
    </source>
</reference>
<organism evidence="1 2">
    <name type="scientific">Methylomonas fluvii</name>
    <dbReference type="NCBI Taxonomy" id="1854564"/>
    <lineage>
        <taxon>Bacteria</taxon>
        <taxon>Pseudomonadati</taxon>
        <taxon>Pseudomonadota</taxon>
        <taxon>Gammaproteobacteria</taxon>
        <taxon>Methylococcales</taxon>
        <taxon>Methylococcaceae</taxon>
        <taxon>Methylomonas</taxon>
    </lineage>
</organism>
<evidence type="ECO:0000313" key="1">
    <source>
        <dbReference type="EMBL" id="MBD9362910.1"/>
    </source>
</evidence>
<keyword evidence="2" id="KW-1185">Reference proteome</keyword>
<sequence length="162" mass="18087">MISLTPVIQHLHSAPAGFTRPWFRDVGGAAEYAQAFAEALPLPACWLVRATDNSKTVDNEGRAEDMTLAFDAIVAIENIRTQRAGETDDVLLAYRHAVRQLLQGWEIEADIRPIQFKGGKVLEYTAQDIYWADRYMFNALITNYLPDPGPYSELVYTGAPAL</sequence>
<dbReference type="EMBL" id="JACXST010000003">
    <property type="protein sequence ID" value="MBD9362910.1"/>
    <property type="molecule type" value="Genomic_DNA"/>
</dbReference>
<accession>A0ABR9DIH3</accession>
<dbReference type="RefSeq" id="WP_192395640.1">
    <property type="nucleotide sequence ID" value="NZ_CAJHIU010000003.1"/>
</dbReference>
<gene>
    <name evidence="1" type="ORF">EBB_20895</name>
</gene>
<dbReference type="InterPro" id="IPR056912">
    <property type="entry name" value="Phage_JBD30_tail_term-like"/>
</dbReference>
<comment type="caution">
    <text evidence="1">The sequence shown here is derived from an EMBL/GenBank/DDBJ whole genome shotgun (WGS) entry which is preliminary data.</text>
</comment>
<dbReference type="Pfam" id="PF23840">
    <property type="entry name" value="Phage_tail_terminator"/>
    <property type="match status" value="1"/>
</dbReference>
<protein>
    <submittedName>
        <fullName evidence="1">Uncharacterized protein</fullName>
    </submittedName>
</protein>